<name>A0A6J4IG10_9PROT</name>
<evidence type="ECO:0000313" key="2">
    <source>
        <dbReference type="EMBL" id="CAA9249543.1"/>
    </source>
</evidence>
<protein>
    <submittedName>
        <fullName evidence="2">Uncharacterized protein</fullName>
    </submittedName>
</protein>
<accession>A0A6J4IG10</accession>
<gene>
    <name evidence="2" type="ORF">AVDCRST_MAG27-1976</name>
</gene>
<dbReference type="EMBL" id="CADCTD010000081">
    <property type="protein sequence ID" value="CAA9249543.1"/>
    <property type="molecule type" value="Genomic_DNA"/>
</dbReference>
<dbReference type="AlphaFoldDB" id="A0A6J4IG10"/>
<evidence type="ECO:0000256" key="1">
    <source>
        <dbReference type="SAM" id="MobiDB-lite"/>
    </source>
</evidence>
<feature type="region of interest" description="Disordered" evidence="1">
    <location>
        <begin position="37"/>
        <end position="69"/>
    </location>
</feature>
<proteinExistence type="predicted"/>
<feature type="compositionally biased region" description="Pro residues" evidence="1">
    <location>
        <begin position="52"/>
        <end position="69"/>
    </location>
</feature>
<organism evidence="2">
    <name type="scientific">uncultured Craurococcus sp</name>
    <dbReference type="NCBI Taxonomy" id="1135998"/>
    <lineage>
        <taxon>Bacteria</taxon>
        <taxon>Pseudomonadati</taxon>
        <taxon>Pseudomonadota</taxon>
        <taxon>Alphaproteobacteria</taxon>
        <taxon>Acetobacterales</taxon>
        <taxon>Acetobacteraceae</taxon>
        <taxon>Craurococcus</taxon>
        <taxon>environmental samples</taxon>
    </lineage>
</organism>
<reference evidence="2" key="1">
    <citation type="submission" date="2020-02" db="EMBL/GenBank/DDBJ databases">
        <authorList>
            <person name="Meier V. D."/>
        </authorList>
    </citation>
    <scope>NUCLEOTIDE SEQUENCE</scope>
    <source>
        <strain evidence="2">AVDCRST_MAG27</strain>
    </source>
</reference>
<sequence>MSGLIAKLLGRNRYRRRWQILAAAAEATADKATSALDRRVRIRSGPYGADQQPPPERVPAPRIPPATGR</sequence>